<protein>
    <submittedName>
        <fullName evidence="2">Uncharacterized protein</fullName>
    </submittedName>
</protein>
<proteinExistence type="predicted"/>
<dbReference type="AlphaFoldDB" id="A0A2T4AT17"/>
<sequence>MYGHFAGEDLEEDDEALGPNGHAQSDITAVPKDIGEKYEQIPGGSNHHSSAREILNPVDASKRPPTPPGVKGTMSIYDTVHNREPDILLDIAVPETSTRSGTLNSAIRAVHRKLIDIPSPEIPRLQVGFNPPPLDRLPKSNSPKIRPVSEDAALVAYLDGDKHPEIGQAASHQASSGASLPLDEFPKSNRPKIRPASGDAILVAYLSGGRYPEIAQAASHQALSSADEDSSDSSDSEDNAYYKSPSRDANPIEADVIQRPDGSSRALRAIAADALAAGGHLSGENMLSPIDLPAST</sequence>
<reference evidence="2 3" key="1">
    <citation type="submission" date="2016-07" db="EMBL/GenBank/DDBJ databases">
        <title>Multiple horizontal gene transfer events from other fungi enriched the ability of initially mycotrophic Trichoderma (Ascomycota) to feed on dead plant biomass.</title>
        <authorList>
            <consortium name="DOE Joint Genome Institute"/>
            <person name="Aerts A."/>
            <person name="Atanasova L."/>
            <person name="Chenthamara K."/>
            <person name="Zhang J."/>
            <person name="Grujic M."/>
            <person name="Henrissat B."/>
            <person name="Kuo A."/>
            <person name="Salamov A."/>
            <person name="Lipzen A."/>
            <person name="Labutti K."/>
            <person name="Barry K."/>
            <person name="Miao Y."/>
            <person name="Rahimi M.J."/>
            <person name="Shen Q."/>
            <person name="Grigoriev I.V."/>
            <person name="Kubicek C.P."/>
            <person name="Druzhinina I.S."/>
        </authorList>
    </citation>
    <scope>NUCLEOTIDE SEQUENCE [LARGE SCALE GENOMIC DNA]</scope>
    <source>
        <strain evidence="2 3">CBS 226.95</strain>
    </source>
</reference>
<gene>
    <name evidence="2" type="ORF">M431DRAFT_173646</name>
</gene>
<name>A0A2T4AT17_TRIHA</name>
<dbReference type="RefSeq" id="XP_024779868.1">
    <property type="nucleotide sequence ID" value="XM_024913051.1"/>
</dbReference>
<dbReference type="Proteomes" id="UP000241690">
    <property type="component" value="Unassembled WGS sequence"/>
</dbReference>
<feature type="compositionally biased region" description="Acidic residues" evidence="1">
    <location>
        <begin position="226"/>
        <end position="238"/>
    </location>
</feature>
<feature type="compositionally biased region" description="Low complexity" evidence="1">
    <location>
        <begin position="167"/>
        <end position="179"/>
    </location>
</feature>
<evidence type="ECO:0000256" key="1">
    <source>
        <dbReference type="SAM" id="MobiDB-lite"/>
    </source>
</evidence>
<organism evidence="2 3">
    <name type="scientific">Trichoderma harzianum CBS 226.95</name>
    <dbReference type="NCBI Taxonomy" id="983964"/>
    <lineage>
        <taxon>Eukaryota</taxon>
        <taxon>Fungi</taxon>
        <taxon>Dikarya</taxon>
        <taxon>Ascomycota</taxon>
        <taxon>Pezizomycotina</taxon>
        <taxon>Sordariomycetes</taxon>
        <taxon>Hypocreomycetidae</taxon>
        <taxon>Hypocreales</taxon>
        <taxon>Hypocreaceae</taxon>
        <taxon>Trichoderma</taxon>
    </lineage>
</organism>
<dbReference type="GeneID" id="36621610"/>
<evidence type="ECO:0000313" key="3">
    <source>
        <dbReference type="Proteomes" id="UP000241690"/>
    </source>
</evidence>
<dbReference type="EMBL" id="KZ679675">
    <property type="protein sequence ID" value="PTB60191.1"/>
    <property type="molecule type" value="Genomic_DNA"/>
</dbReference>
<feature type="region of interest" description="Disordered" evidence="1">
    <location>
        <begin position="1"/>
        <end position="73"/>
    </location>
</feature>
<feature type="region of interest" description="Disordered" evidence="1">
    <location>
        <begin position="164"/>
        <end position="194"/>
    </location>
</feature>
<keyword evidence="3" id="KW-1185">Reference proteome</keyword>
<feature type="region of interest" description="Disordered" evidence="1">
    <location>
        <begin position="217"/>
        <end position="253"/>
    </location>
</feature>
<accession>A0A2T4AT17</accession>
<dbReference type="STRING" id="983964.A0A2T4AT17"/>
<evidence type="ECO:0000313" key="2">
    <source>
        <dbReference type="EMBL" id="PTB60191.1"/>
    </source>
</evidence>